<feature type="transmembrane region" description="Helical" evidence="6">
    <location>
        <begin position="401"/>
        <end position="419"/>
    </location>
</feature>
<dbReference type="GO" id="GO:0022857">
    <property type="term" value="F:transmembrane transporter activity"/>
    <property type="evidence" value="ECO:0007669"/>
    <property type="project" value="InterPro"/>
</dbReference>
<feature type="transmembrane region" description="Helical" evidence="6">
    <location>
        <begin position="98"/>
        <end position="120"/>
    </location>
</feature>
<feature type="transmembrane region" description="Helical" evidence="6">
    <location>
        <begin position="165"/>
        <end position="188"/>
    </location>
</feature>
<keyword evidence="5 6" id="KW-0472">Membrane</keyword>
<feature type="transmembrane region" description="Helical" evidence="6">
    <location>
        <begin position="284"/>
        <end position="303"/>
    </location>
</feature>
<evidence type="ECO:0000256" key="3">
    <source>
        <dbReference type="ARBA" id="ARBA00022692"/>
    </source>
</evidence>
<dbReference type="Gene3D" id="1.20.1250.20">
    <property type="entry name" value="MFS general substrate transporter like domains"/>
    <property type="match status" value="1"/>
</dbReference>
<dbReference type="InterPro" id="IPR036259">
    <property type="entry name" value="MFS_trans_sf"/>
</dbReference>
<feature type="domain" description="Major facilitator superfamily (MFS) profile" evidence="7">
    <location>
        <begin position="19"/>
        <end position="427"/>
    </location>
</feature>
<keyword evidence="3 6" id="KW-0812">Transmembrane</keyword>
<feature type="transmembrane region" description="Helical" evidence="6">
    <location>
        <begin position="315"/>
        <end position="334"/>
    </location>
</feature>
<keyword evidence="2" id="KW-1003">Cell membrane</keyword>
<dbReference type="STRING" id="1742972.COMA1_10739"/>
<accession>A0A0S4L5Z7</accession>
<evidence type="ECO:0000256" key="4">
    <source>
        <dbReference type="ARBA" id="ARBA00022989"/>
    </source>
</evidence>
<dbReference type="InterPro" id="IPR020846">
    <property type="entry name" value="MFS_dom"/>
</dbReference>
<feature type="transmembrane region" description="Helical" evidence="6">
    <location>
        <begin position="340"/>
        <end position="361"/>
    </location>
</feature>
<sequence length="434" mass="45691">MQGSSSPVADAPSGMEHARQLSVGTRPLLLTWDFGLVWWGQLISQIGDGVCRLALLWFVYAVTGSPLKTSIIGLLQTIPPIILGPIIGVYVDRLPKKVLLITSDILRALLIGLIPCLIPVESFTVSVLYVLVFLHAVSTAVFGPALTAAIPTFVPKTQFTAANALLQGTTSLGIIFGPAISGIGIAAYGSQEVLCINAVTYLISAACLALVRFQPTVVTSPSPEARSTLLQDLVEGFRYGVVTKPALLLLTGTAALYTFGTSALTALFPVFARKLLGLGPVEVGYLWSTLGMGLLVTSIALLWVTDWMVKDRMRLIMAASVLSGLALSGLTWTIDPYVAGVFMGLIGCGMGVFTPIAWGIIQELAPSHMIGRVLGLYGTGAMTAAIGGISAFGWITEQHGPETGILGIGLVLMVTALVATRMSRASAEYEGNRS</sequence>
<evidence type="ECO:0000256" key="2">
    <source>
        <dbReference type="ARBA" id="ARBA00022475"/>
    </source>
</evidence>
<comment type="subcellular location">
    <subcellularLocation>
        <location evidence="1">Cell membrane</location>
        <topology evidence="1">Multi-pass membrane protein</topology>
    </subcellularLocation>
</comment>
<feature type="transmembrane region" description="Helical" evidence="6">
    <location>
        <begin position="126"/>
        <end position="153"/>
    </location>
</feature>
<dbReference type="InterPro" id="IPR011701">
    <property type="entry name" value="MFS"/>
</dbReference>
<protein>
    <submittedName>
        <fullName evidence="8">Putative Permease, MFS family</fullName>
    </submittedName>
</protein>
<dbReference type="RefSeq" id="WP_245630833.1">
    <property type="nucleotide sequence ID" value="NZ_CZQA01000001.1"/>
</dbReference>
<name>A0A0S4L5Z7_9BACT</name>
<evidence type="ECO:0000256" key="1">
    <source>
        <dbReference type="ARBA" id="ARBA00004651"/>
    </source>
</evidence>
<feature type="transmembrane region" description="Helical" evidence="6">
    <location>
        <begin position="247"/>
        <end position="272"/>
    </location>
</feature>
<evidence type="ECO:0000259" key="7">
    <source>
        <dbReference type="PROSITE" id="PS50850"/>
    </source>
</evidence>
<evidence type="ECO:0000313" key="9">
    <source>
        <dbReference type="Proteomes" id="UP000199032"/>
    </source>
</evidence>
<dbReference type="AlphaFoldDB" id="A0A0S4L5Z7"/>
<evidence type="ECO:0000313" key="8">
    <source>
        <dbReference type="EMBL" id="CUS32639.1"/>
    </source>
</evidence>
<evidence type="ECO:0000256" key="5">
    <source>
        <dbReference type="ARBA" id="ARBA00023136"/>
    </source>
</evidence>
<dbReference type="PANTHER" id="PTHR23513:SF6">
    <property type="entry name" value="MAJOR FACILITATOR SUPERFAMILY ASSOCIATED DOMAIN-CONTAINING PROTEIN"/>
    <property type="match status" value="1"/>
</dbReference>
<dbReference type="Pfam" id="PF07690">
    <property type="entry name" value="MFS_1"/>
    <property type="match status" value="1"/>
</dbReference>
<dbReference type="CDD" id="cd06173">
    <property type="entry name" value="MFS_MefA_like"/>
    <property type="match status" value="1"/>
</dbReference>
<keyword evidence="4 6" id="KW-1133">Transmembrane helix</keyword>
<organism evidence="8 9">
    <name type="scientific">Candidatus Nitrospira nitrosa</name>
    <dbReference type="NCBI Taxonomy" id="1742972"/>
    <lineage>
        <taxon>Bacteria</taxon>
        <taxon>Pseudomonadati</taxon>
        <taxon>Nitrospirota</taxon>
        <taxon>Nitrospiria</taxon>
        <taxon>Nitrospirales</taxon>
        <taxon>Nitrospiraceae</taxon>
        <taxon>Nitrospira</taxon>
    </lineage>
</organism>
<dbReference type="EMBL" id="CZQA01000001">
    <property type="protein sequence ID" value="CUS32639.1"/>
    <property type="molecule type" value="Genomic_DNA"/>
</dbReference>
<feature type="transmembrane region" description="Helical" evidence="6">
    <location>
        <begin position="36"/>
        <end position="59"/>
    </location>
</feature>
<keyword evidence="9" id="KW-1185">Reference proteome</keyword>
<dbReference type="PRINTS" id="PR01988">
    <property type="entry name" value="EXPORTERBACE"/>
</dbReference>
<reference evidence="8 9" key="1">
    <citation type="submission" date="2015-10" db="EMBL/GenBank/DDBJ databases">
        <authorList>
            <person name="Gilbert D.G."/>
        </authorList>
    </citation>
    <scope>NUCLEOTIDE SEQUENCE [LARGE SCALE GENOMIC DNA]</scope>
    <source>
        <strain evidence="8">COMA1</strain>
    </source>
</reference>
<feature type="transmembrane region" description="Helical" evidence="6">
    <location>
        <begin position="373"/>
        <end position="395"/>
    </location>
</feature>
<feature type="transmembrane region" description="Helical" evidence="6">
    <location>
        <begin position="71"/>
        <end position="91"/>
    </location>
</feature>
<evidence type="ECO:0000256" key="6">
    <source>
        <dbReference type="SAM" id="Phobius"/>
    </source>
</evidence>
<dbReference type="GO" id="GO:0005886">
    <property type="term" value="C:plasma membrane"/>
    <property type="evidence" value="ECO:0007669"/>
    <property type="project" value="UniProtKB-SubCell"/>
</dbReference>
<dbReference type="InterPro" id="IPR022324">
    <property type="entry name" value="Bacilysin_exporter_BacE_put"/>
</dbReference>
<dbReference type="PANTHER" id="PTHR23513">
    <property type="entry name" value="INTEGRAL MEMBRANE EFFLUX PROTEIN-RELATED"/>
    <property type="match status" value="1"/>
</dbReference>
<dbReference type="PROSITE" id="PS50850">
    <property type="entry name" value="MFS"/>
    <property type="match status" value="1"/>
</dbReference>
<dbReference type="Proteomes" id="UP000199032">
    <property type="component" value="Unassembled WGS sequence"/>
</dbReference>
<dbReference type="SUPFAM" id="SSF103473">
    <property type="entry name" value="MFS general substrate transporter"/>
    <property type="match status" value="1"/>
</dbReference>
<gene>
    <name evidence="8" type="ORF">COMA1_10739</name>
</gene>
<proteinExistence type="predicted"/>